<dbReference type="Gene3D" id="1.10.10.60">
    <property type="entry name" value="Homeodomain-like"/>
    <property type="match status" value="1"/>
</dbReference>
<dbReference type="SMART" id="SM00342">
    <property type="entry name" value="HTH_ARAC"/>
    <property type="match status" value="1"/>
</dbReference>
<dbReference type="InterPro" id="IPR018060">
    <property type="entry name" value="HTH_AraC"/>
</dbReference>
<reference evidence="2 3" key="1">
    <citation type="submission" date="2019-03" db="EMBL/GenBank/DDBJ databases">
        <title>Burkholderia cepacia outbreak.</title>
        <authorList>
            <person name="Farzana R."/>
            <person name="Walsh T.R."/>
        </authorList>
    </citation>
    <scope>NUCLEOTIDE SEQUENCE [LARGE SCALE GENOMIC DNA]</scope>
    <source>
        <strain evidence="3">d13</strain>
    </source>
</reference>
<proteinExistence type="predicted"/>
<evidence type="ECO:0000259" key="1">
    <source>
        <dbReference type="PROSITE" id="PS01124"/>
    </source>
</evidence>
<accession>A0AAX2RJ36</accession>
<sequence length="363" mass="39946">MKHGRRRSGARVEWTWGRGSCVHVPDSPHRRGGGLERKRHRHAWAPSLYCGVMFSGTPSIPPSCPDPLARAPRVAGGGPLPHARLHPAPAALQGAVVAIVLCDTRGVASSDAQRLSHFPATPLVCVSWYRDLDVGFIEPAPDGPRWRPFGAAATLSGSHSSPTVAWSPTGGLIGMICFTADAARTLFGIALPDVHDRVLDAHACLGRDWHPLLDALLGADGDADVLAAIDCHLAPRWQALRPATPLASLRNAGRSWVERLALQAREWRGTHSPRQVERRIKTYSGRSLREWQALVRTESAFFAARDRFEAGTAFNWATLALDEGFADQAHLSREVKRITGFSPSEFTQRFIDDESFWMYRLWV</sequence>
<dbReference type="Proteomes" id="UP000298234">
    <property type="component" value="Unassembled WGS sequence"/>
</dbReference>
<organism evidence="2 3">
    <name type="scientific">Burkholderia cepacia</name>
    <name type="common">Pseudomonas cepacia</name>
    <dbReference type="NCBI Taxonomy" id="292"/>
    <lineage>
        <taxon>Bacteria</taxon>
        <taxon>Pseudomonadati</taxon>
        <taxon>Pseudomonadota</taxon>
        <taxon>Betaproteobacteria</taxon>
        <taxon>Burkholderiales</taxon>
        <taxon>Burkholderiaceae</taxon>
        <taxon>Burkholderia</taxon>
        <taxon>Burkholderia cepacia complex</taxon>
    </lineage>
</organism>
<dbReference type="GO" id="GO:0003700">
    <property type="term" value="F:DNA-binding transcription factor activity"/>
    <property type="evidence" value="ECO:0007669"/>
    <property type="project" value="InterPro"/>
</dbReference>
<dbReference type="PROSITE" id="PS01124">
    <property type="entry name" value="HTH_ARAC_FAMILY_2"/>
    <property type="match status" value="1"/>
</dbReference>
<name>A0AAX2RJ36_BURCE</name>
<protein>
    <submittedName>
        <fullName evidence="2">AraC family transcriptional regulator</fullName>
    </submittedName>
</protein>
<evidence type="ECO:0000313" key="3">
    <source>
        <dbReference type="Proteomes" id="UP000298234"/>
    </source>
</evidence>
<evidence type="ECO:0000313" key="2">
    <source>
        <dbReference type="EMBL" id="TEU43719.1"/>
    </source>
</evidence>
<dbReference type="GO" id="GO:0043565">
    <property type="term" value="F:sequence-specific DNA binding"/>
    <property type="evidence" value="ECO:0007669"/>
    <property type="project" value="InterPro"/>
</dbReference>
<gene>
    <name evidence="2" type="ORF">E3D37_22560</name>
</gene>
<dbReference type="EMBL" id="SNSQ01000027">
    <property type="protein sequence ID" value="TEU43719.1"/>
    <property type="molecule type" value="Genomic_DNA"/>
</dbReference>
<comment type="caution">
    <text evidence="2">The sequence shown here is derived from an EMBL/GenBank/DDBJ whole genome shotgun (WGS) entry which is preliminary data.</text>
</comment>
<dbReference type="AlphaFoldDB" id="A0AAX2RJ36"/>
<feature type="domain" description="HTH araC/xylS-type" evidence="1">
    <location>
        <begin position="272"/>
        <end position="349"/>
    </location>
</feature>